<feature type="non-terminal residue" evidence="28">
    <location>
        <position position="5119"/>
    </location>
</feature>
<keyword evidence="10" id="KW-0479">Metal-binding</keyword>
<dbReference type="GO" id="GO:0046872">
    <property type="term" value="F:metal ion binding"/>
    <property type="evidence" value="ECO:0007669"/>
    <property type="project" value="UniProtKB-KW"/>
</dbReference>
<comment type="similarity">
    <text evidence="3">Belongs to the protein kinase superfamily. CAMK Ser/Thr protein kinase family.</text>
</comment>
<feature type="binding site" evidence="23">
    <location>
        <position position="4710"/>
    </location>
    <ligand>
        <name>ATP</name>
        <dbReference type="ChEBI" id="CHEBI:30616"/>
    </ligand>
</feature>
<organism evidence="28 29">
    <name type="scientific">Temnothorax longispinosus</name>
    <dbReference type="NCBI Taxonomy" id="300112"/>
    <lineage>
        <taxon>Eukaryota</taxon>
        <taxon>Metazoa</taxon>
        <taxon>Ecdysozoa</taxon>
        <taxon>Arthropoda</taxon>
        <taxon>Hexapoda</taxon>
        <taxon>Insecta</taxon>
        <taxon>Pterygota</taxon>
        <taxon>Neoptera</taxon>
        <taxon>Endopterygota</taxon>
        <taxon>Hymenoptera</taxon>
        <taxon>Apocrita</taxon>
        <taxon>Aculeata</taxon>
        <taxon>Formicoidea</taxon>
        <taxon>Formicidae</taxon>
        <taxon>Myrmicinae</taxon>
        <taxon>Temnothorax</taxon>
    </lineage>
</organism>
<feature type="domain" description="Ig-like" evidence="26">
    <location>
        <begin position="4995"/>
        <end position="5082"/>
    </location>
</feature>
<feature type="domain" description="Fibronectin type-III" evidence="27">
    <location>
        <begin position="3439"/>
        <end position="3532"/>
    </location>
</feature>
<dbReference type="FunFam" id="2.60.40.10:FF:000504">
    <property type="entry name" value="Bent, isoform J"/>
    <property type="match status" value="1"/>
</dbReference>
<feature type="domain" description="Fibronectin type-III" evidence="27">
    <location>
        <begin position="3165"/>
        <end position="3259"/>
    </location>
</feature>
<dbReference type="InterPro" id="IPR013098">
    <property type="entry name" value="Ig_I-set"/>
</dbReference>
<dbReference type="CDD" id="cd00096">
    <property type="entry name" value="Ig"/>
    <property type="match status" value="1"/>
</dbReference>
<dbReference type="Pfam" id="PF00041">
    <property type="entry name" value="fn3"/>
    <property type="match status" value="28"/>
</dbReference>
<feature type="region of interest" description="Disordered" evidence="24">
    <location>
        <begin position="2213"/>
        <end position="2243"/>
    </location>
</feature>
<keyword evidence="5" id="KW-0728">SH3 domain</keyword>
<dbReference type="PANTHER" id="PTHR14340">
    <property type="entry name" value="MICROFIBRIL-ASSOCIATED GLYCOPROTEIN 3"/>
    <property type="match status" value="1"/>
</dbReference>
<dbReference type="InterPro" id="IPR036116">
    <property type="entry name" value="FN3_sf"/>
</dbReference>
<reference evidence="28 29" key="1">
    <citation type="journal article" date="2019" name="Philos. Trans. R. Soc. Lond., B, Biol. Sci.">
        <title>Ant behaviour and brain gene expression of defending hosts depend on the ecological success of the intruding social parasite.</title>
        <authorList>
            <person name="Kaur R."/>
            <person name="Stoldt M."/>
            <person name="Jongepier E."/>
            <person name="Feldmeyer B."/>
            <person name="Menzel F."/>
            <person name="Bornberg-Bauer E."/>
            <person name="Foitzik S."/>
        </authorList>
    </citation>
    <scope>NUCLEOTIDE SEQUENCE [LARGE SCALE GENOMIC DNA]</scope>
    <source>
        <tissue evidence="28">Whole body</tissue>
    </source>
</reference>
<evidence type="ECO:0000256" key="12">
    <source>
        <dbReference type="ARBA" id="ARBA00022741"/>
    </source>
</evidence>
<dbReference type="EC" id="2.7.11.1" evidence="4"/>
<dbReference type="InterPro" id="IPR003599">
    <property type="entry name" value="Ig_sub"/>
</dbReference>
<dbReference type="FunFam" id="2.60.40.10:FF:000466">
    <property type="entry name" value="Uncharacterized protein, isoform H"/>
    <property type="match status" value="1"/>
</dbReference>
<dbReference type="FunFam" id="2.60.40.10:FF:002083">
    <property type="entry name" value="Protein CBR-UNC-22"/>
    <property type="match status" value="4"/>
</dbReference>
<feature type="domain" description="Fibronectin type-III" evidence="27">
    <location>
        <begin position="2135"/>
        <end position="2229"/>
    </location>
</feature>
<feature type="domain" description="Fibronectin type-III" evidence="27">
    <location>
        <begin position="705"/>
        <end position="798"/>
    </location>
</feature>
<dbReference type="CDD" id="cd05748">
    <property type="entry name" value="Ig_Titin_like"/>
    <property type="match status" value="1"/>
</dbReference>
<comment type="caution">
    <text evidence="28">The sequence shown here is derived from an EMBL/GenBank/DDBJ whole genome shotgun (WGS) entry which is preliminary data.</text>
</comment>
<dbReference type="FunFam" id="2.60.40.10:FF:000460">
    <property type="entry name" value="Bent, isoform J"/>
    <property type="match status" value="1"/>
</dbReference>
<name>A0A4S2LC38_9HYME</name>
<dbReference type="PROSITE" id="PS50835">
    <property type="entry name" value="IG_LIKE"/>
    <property type="match status" value="13"/>
</dbReference>
<dbReference type="GO" id="GO:0031672">
    <property type="term" value="C:A band"/>
    <property type="evidence" value="ECO:0007669"/>
    <property type="project" value="UniProtKB-ARBA"/>
</dbReference>
<dbReference type="SMART" id="SM00408">
    <property type="entry name" value="IGc2"/>
    <property type="match status" value="11"/>
</dbReference>
<feature type="domain" description="Protein kinase" evidence="25">
    <location>
        <begin position="4681"/>
        <end position="4988"/>
    </location>
</feature>
<dbReference type="FunFam" id="2.60.40.10:FF:000147">
    <property type="entry name" value="Myosin light chain kinase"/>
    <property type="match status" value="1"/>
</dbReference>
<dbReference type="InterPro" id="IPR003961">
    <property type="entry name" value="FN3_dom"/>
</dbReference>
<dbReference type="FunFam" id="2.60.40.10:FF:000056">
    <property type="entry name" value="twitchin isoform X4"/>
    <property type="match status" value="13"/>
</dbReference>
<dbReference type="FunFam" id="2.60.40.10:FF:001845">
    <property type="entry name" value="Bent, isoform H"/>
    <property type="match status" value="1"/>
</dbReference>
<dbReference type="FunFam" id="2.60.40.10:FF:000051">
    <property type="entry name" value="Uncharacterized protein, isoform J"/>
    <property type="match status" value="5"/>
</dbReference>
<dbReference type="Gene3D" id="3.30.200.20">
    <property type="entry name" value="Phosphorylase Kinase, domain 1"/>
    <property type="match status" value="1"/>
</dbReference>
<evidence type="ECO:0000256" key="21">
    <source>
        <dbReference type="ARBA" id="ARBA00047899"/>
    </source>
</evidence>
<feature type="domain" description="Ig-like" evidence="26">
    <location>
        <begin position="4340"/>
        <end position="4428"/>
    </location>
</feature>
<dbReference type="FunFam" id="2.60.40.10:FF:000831">
    <property type="entry name" value="Uncharacterized protein, isoform F"/>
    <property type="match status" value="1"/>
</dbReference>
<keyword evidence="14" id="KW-0106">Calcium</keyword>
<keyword evidence="11" id="KW-0677">Repeat</keyword>
<dbReference type="InterPro" id="IPR007110">
    <property type="entry name" value="Ig-like_dom"/>
</dbReference>
<evidence type="ECO:0000256" key="10">
    <source>
        <dbReference type="ARBA" id="ARBA00022723"/>
    </source>
</evidence>
<comment type="cofactor">
    <cofactor evidence="1">
        <name>Mg(2+)</name>
        <dbReference type="ChEBI" id="CHEBI:18420"/>
    </cofactor>
</comment>
<evidence type="ECO:0000256" key="8">
    <source>
        <dbReference type="ARBA" id="ARBA00022553"/>
    </source>
</evidence>
<dbReference type="SMART" id="SM00060">
    <property type="entry name" value="FN3"/>
    <property type="match status" value="30"/>
</dbReference>
<dbReference type="CDD" id="cd00063">
    <property type="entry name" value="FN3"/>
    <property type="match status" value="29"/>
</dbReference>
<sequence length="5119" mass="568825">MLTIATNTRRNAMKPHINRDKLQTIKVRAGQLVKLEVDVEGEPPPTVTWSFAGAPLQTGANVKIDNEDYLTKIQLTNTSRKLTGRYTIKAVNDSGQDEADVEINILDKPGKPEGPLEVSDVHKEGCKLKWSKPKDDGGLPLSSYIVEKMDVTTGRWVPAGIVDPDKTEHAVTGLEPGHKYEFRVKAVNEEGESEPLQTDVAIVAKNPYDAPAAPGLPEIVDWSENMVKLKWEPPIRDGGAPITGYIIEMKDKFGTNFVKAAEVQGPVCTGTVPRLEEGNQYQFRVRAVNKAGPGEPSEATNPHTAKARWLKPYIDRTNLQPMTVKVGLTVTLDVNIIGEPPPKVTWTFKDKELVSDDTIRIDNIDYNTKFFILKTKRAHTGKYVITAKNEVGEDTAEVEITVLGKPSKPKGPLEVSDVNKHGCKLKWDKPEDDGGTPVEYYEIEKLDPLTGQWVPCGRSTEPEATITGLQEGKPYKFRVKAVNREGESDDLEADKSIIAKNPFDEPGKPGRPELKNWDKDFVDLEWTPPKDDGGAPIEKYIVQMRDKEGRQWVDVAKVPGERTAAKVTDGIQEGHEYEFRIVAVNRAGPGEPSDTSKSVIAKPRFLAPHIDRKNLQKKVMRIGQMLRLEADIKGEPPPIVTWKLKDTVLKSMDRLKIENEDYHTMFILNKLQRSDTGTYTVIAKNDSGTDQVDVELQVLSKPSKPKGPLEVSDVTAEGCKLKWDKPDDDGGEPVDHYVIERMDVDTGRWVPCGTSKTPEADVSGLNEGKDYQFRVKAVNSEGESEPLETAIPTTAKNPYSEPDAPSKPELKDWSKNHVDLKWKAPKKDGGAPIEKYIIEKKDQYGKWQKAAEVPGNKTEAKVPDLVEGQKYQFRVKAVNKGGQSKPSEPSDTLTAKDRYAAPKIDRTNLKDITIKAGNVIRLDVKVTGEPPPSKTWFLNKAKQESGNVLTIETEDYKTKLVVSSATRAHCGTLTLKAENSSGKDEASIEILVLDKPSKPEGPLKVSDVHKEGCTLKWNPPADDGGAPLDHYVVEKMDTETGRWIPVARTKEPTMAVENLVPGQEYKFRVAAVNAEGESEPLETEYGIVAKNPFDEPGAPGRPEATDWDKDHVDLRWTPPLKDGGSPITGYVIEKREKGAPKWIKACETGPDCKGRVDNLDEGVEYEFRVKAINAAGPGEPSDASKPITAKSRRLPPKIDRRNLRDITVRENEAFHFDVKIIGEPPPDVTWVINNKSIQQTTHRRIQNVPYNSKFFNDKPERKDSGTYKITAVNQHGSDTAEVEVTVVSKPGKPEGPLEVSDVHKEGCTLKWKKPKDDGGEPIEGYLVEKFDPETGVWLPVGKTTGPEMKVEGLTPGHEYKFRVKALNKEGESEPLETFSSIVAKDPFTVPTAPGAPEPVDWTANQVELAWKEPVSDGGSPITGYIIEKKDKYSTMWEKALETQTPTTKALVHGLIEGNDYQFRVIAVNKAGQSEPGEASKTFTAKPLAPKIDRRNLRDVTLSAGSMLKFDANVIGEPPPHIDWRYGAIPLHSDRKVQIDNTDYNTKFSIRPVSRDDSGDYTVTASNSSGKDSVTVQVTVTDKPTPPEGPLQVSDVHKEGCKLKWKRPKDDGGTPIEYYQVDKMDPETGCWVPCGRSTEPTLEVTGLTPGKEYLFRVAAVNAEGESKPLEAEQTIVAKNPFDEPGKPGDLRATDWDKDHVDLKWTPPENDGGSPITGYVIEKKDKYGEWEKALEVPADDTSATVPDLIEGQPYEFRVRAVNKAGPGEPSDATPTIIAKPRNLAPRIDRTNLIEVKIKAGQNFNFDCKVTGEPPPTTKWMLNGKEVRPSDRVKVKHVDYNTSLNVRMATRAESGKYTVIAENINGRDEAVVKVTVLDKPSPPQGPLRATDVHAEGCKLTWKPPEDDGGQPVDKYVVEKMDEATGRWVPAGETDGPETNEPGKPGTPEVVDYDRDFVELQWKRPEEDGGSPITGYIIEKRDKYSPTWEKCAEVDGDTNRGRVNDLVEGTPYEFRVRAVNKAGPGEASEASKSHLARPKNLPPKIDRKYMLDVKVRAGGFFDFDVPVTGEPPPSKEWSLKDTVVMASDRIKIINEDYNTKVRVMEAKRSDSGVYTLVAKNVNGKDSATLTVNVLDVPAPPEGPLKIDNVTKNGCALKWRPPKDDGGSEIQYYQVEKMDTENMRWVPVAEANTTSAQVGHLIEGHDYQFRVRAVNKQGESQPLTGMDTITAKDPFAKPDKPGAPVATDWDKDHVDLEWAPPKKDGGSPITGYIIEKRPRFGQWEKAAEVPGNKTSARVPDLTEGQEYEFRVIAVNKGGPGDPSDASAPVVAKPRFIAPSFDTHLLNDLVVRAGQKISYNIPIVASPKPKATWTRDGVQIVADARHEMFTTNTETSFEIPFSVRGDTGRYTLTLENEHGNFSASARVTVLDRPAPPEKPLDVNNVTKEGCHLTWGHPLDDGGSPILHYVIEKMDMSRGTWSDAGMSMVLSHEVSRLIHRKEYLFRVKAVNNIGESDPLETTRSIIAKNEFDEPDAPGKPQITDWDKDHVDLQWPAPKNDGGSPITGYIVQKKEKGSPYWVNAVHVPAGQNSTTVPDLTEGQEYEFRVIAVNAAGQSEPSEPSDLVTAKPRYLAPKIKTPLQDVRIKAGLIFHVDIDFVGEPTPEATWSVGSNELTSNDRTTITSIGYHTIVHIVNAKRSDSGLYHLLLKNSSGIDEGSFQMTVLDKPGPPEGPLQYEEITSQSVTLSWKPPKDNGGSELTGYVIEKRDLTHGGGWVPAVTHVNPKFNHATVPRLLEGTTYEFRVSAENLQGRSEPLITDRSVVAKNQFVVPGQPGKPECVDADKDHIKIKWTPPISNGGSKIIGYDVERRDRAIGRWIKQNKEPVRYPEYYDDHVTEGHQYEYRVAAINAAGAGKPSETSSVSSYVTTPFVRVRNLTVGQVYEFRVMAENQYGTSDPATTIDPIKARHPFDPPGAPGTPRGVETTEDSITITWTKPRHDGGSPILGYVIEKRLLNEDKWVKATPSLVHDTTYKVTGLIENHDYEFRVAAENAAGRGPWSSNSDVIRASAAPFPPKITSDLSIRDMTVIAGEPFTITVPYTANPKPRPNWSINGEEVLTGERIKFETTDVASQFINKKAKRSDTGTYTIYLTNTVGTDSASCKVLVVDKPSPPLAPLDISDITPETCTLTWKPPFDDGGSPITNYIVEKLDPAGYWVKLSSFARSTHYDVIGLEPNRTYNFRVRAENQYGISDPLQADEPITAKFPFTVPDPPGQPRVIDWDTSNATVVWTRPLSDGGSRIQVGNVYTVPKLKEGEEYLFRVFAVNDVGSSDPSRPSNPIVIEEQPNKPVMDLGGVRDITVRAGEDFSIHVPYIGFPKPTATWFANDVVKDETDSRVHQQLADDFASLVVKNAKRSDGGQYRLQLRNSSGFDTATVNVKVLDRPSPPENLRADEFGGDALTLFWNPPKDNGGADVTNYVIEKKEPKAATWSKTETKSDRTQLLIEKSVRDDGGMYTVTASNEHGKDSAEIEVIVVDKPGPPQGPLQYTGTTQESVGLSWNPPADNGGSDITNYIVEVSDYGSDNWRQVPGYVPRTSFTAKGLTEGKKYVFRVRAENMYGVSEPLEGKPVIAKSPYDPPDAPSQPEILGYTPNSCSLAWNPPINTGGKPITGYYVERRERGGEWLKVNNYPTPNTTFTVQDLHEGSRYEFRVIAVNEAGPGKPSKPTEPITAGHQRLRPDAPEPPKADRITKDSVTLSWRPPRSDGGSKIRGYIIQKKAKGDDDWSDIEFRDPAEDVQWRVANDYLFKDTTYVCYGLMSGHEYEFRIRAKNAAGFSKPSPPSTPFRLKSKFNVPSPPGTPQVTKVGKNYVDLRWEPPVSDGGSRITGYVIEKREVGSAMWSKCNEYNVVDTEYTVMHLIERGDYEFRIFAVNAAGRSEPSSCTTPVKICEVEGGEKPEFIRNLPISQIIPLGKTLVLECEATGKPLPTARWLKNGREITLGGRFRAEAINGIYRLVISEVWDADDGDYSCQISNPLGVAATTCRLKIGTPPRIERMPGDLYLPEGDNTKIKIYYSGDQPMDVTLKKDGRQIVETTHIKYTVFDEYLIIFIKDIQKDDAGTYDLSISNDSGSVSASFNVYITGLPGPPTGPLDVSDIDKHTCTLSWHPPKYDGGLRVTHYVVERRDVSHTHWIIVSSFCKDTTFVVQGLTEGQEYLFRVMAANDNGMGPPLEGTNPIKAKAPFDPPGPPGTPKVIEVGGDFVNLSWEKPETDGGSKIQGYWIDKREVGSQAWQRVNVSICLPTQINISNLIEGRQYEFRVFAQNVAGLSPESKASTSVKIVDPQAAKPPEIIQPLQKVNCVQNHNAHFQCKIIGTPKPNITWFKGAREIVSGSRYNIYSEGDTLNLIIHDVFGEDADEYFCRAANKCGVKSTKGELFIKTPPKLNVPPRFRDTAFFDKGVNVVIKIPFTGYPKPKITWVREGEVIESGGHYAVEVKERHAVLTIRDGSRLDSGPYRISAENDLGQDTAIIKIQISDRPDPPRFPQVDNVGHDSLAVSWKPPVWDGGSNITNYVVEKREHPMSTWIRAGNTRFCTLAVTGLSPGQQYDFRVCAENIYGRSDPSEVTPLITTKGVIKREFKKKEYEVDASGKKIRGREDEKPRDYDQFVFDVYSKYVPQPVEIKHTSVYDKYDILEEIGTGAFGVVHRCRERTTGNIFAAKFIPVSHVMEKELIRKEIDIMNHLHHPKLINLHDAFEDDDEMVLIFEFLSGGELFERITAEGYTMSEAEVINYMRQICEGVKHMHEKNIIHLDIKPENIMCQTRNSTNVKLIDFGLATKLDPNEVVKISTGTAEFAAPEIVEREPVGFYTDMWACGVLAYVLFVIKPQSAFAYEGQSVKFTCRVIAIAAPTLSWSHNNQELRQSVKFMKRYHGDDYTFIINRVKLEDRGEYIIRAENHYGYREEVVFLNVQPLPREIPKYRPELHPVRRREPLGYNVWLETIESAPSFTFLLRPRVIQIRQTCKLLCCLSGNPMPTVKWYKDREELSKYNYPMSNADGVVTMEIVDCKPEDSGKYRCVASNKHGKDETSCVVIVEGTGETEEQVKLVHDLLHSGDRRFIEQPMKPAPPPI</sequence>
<evidence type="ECO:0000313" key="28">
    <source>
        <dbReference type="EMBL" id="TGZ58099.1"/>
    </source>
</evidence>
<feature type="domain" description="Fibronectin type-III" evidence="27">
    <location>
        <begin position="2429"/>
        <end position="2523"/>
    </location>
</feature>
<dbReference type="FunFam" id="2.60.40.10:FF:000567">
    <property type="entry name" value="Uncharacterized protein, isoform G"/>
    <property type="match status" value="5"/>
</dbReference>
<dbReference type="FunFam" id="2.60.40.10:FF:000003">
    <property type="entry name" value="Titin isoform E"/>
    <property type="match status" value="1"/>
</dbReference>
<dbReference type="Pfam" id="PF07679">
    <property type="entry name" value="I-set"/>
    <property type="match status" value="17"/>
</dbReference>
<dbReference type="InterPro" id="IPR036179">
    <property type="entry name" value="Ig-like_dom_sf"/>
</dbReference>
<feature type="domain" description="Fibronectin type-III" evidence="27">
    <location>
        <begin position="508"/>
        <end position="604"/>
    </location>
</feature>
<feature type="domain" description="Ig-like" evidence="26">
    <location>
        <begin position="1783"/>
        <end position="1872"/>
    </location>
</feature>
<feature type="domain" description="Fibronectin type-III" evidence="27">
    <location>
        <begin position="4239"/>
        <end position="4334"/>
    </location>
</feature>
<keyword evidence="12 23" id="KW-0547">Nucleotide-binding</keyword>
<evidence type="ECO:0000313" key="29">
    <source>
        <dbReference type="Proteomes" id="UP000310200"/>
    </source>
</evidence>
<evidence type="ECO:0000256" key="5">
    <source>
        <dbReference type="ARBA" id="ARBA00022443"/>
    </source>
</evidence>
<evidence type="ECO:0000256" key="14">
    <source>
        <dbReference type="ARBA" id="ARBA00022837"/>
    </source>
</evidence>
<evidence type="ECO:0000259" key="26">
    <source>
        <dbReference type="PROSITE" id="PS50835"/>
    </source>
</evidence>
<dbReference type="PROSITE" id="PS50853">
    <property type="entry name" value="FN3"/>
    <property type="match status" value="29"/>
</dbReference>
<dbReference type="GO" id="GO:0004674">
    <property type="term" value="F:protein serine/threonine kinase activity"/>
    <property type="evidence" value="ECO:0007669"/>
    <property type="project" value="UniProtKB-KW"/>
</dbReference>
<feature type="domain" description="Ig-like" evidence="26">
    <location>
        <begin position="1489"/>
        <end position="1580"/>
    </location>
</feature>
<dbReference type="FunFam" id="2.60.40.10:FF:000107">
    <property type="entry name" value="Myosin, light chain kinase a"/>
    <property type="match status" value="1"/>
</dbReference>
<feature type="domain" description="Ig-like" evidence="26">
    <location>
        <begin position="3949"/>
        <end position="4040"/>
    </location>
</feature>
<evidence type="ECO:0000256" key="11">
    <source>
        <dbReference type="ARBA" id="ARBA00022737"/>
    </source>
</evidence>
<feature type="domain" description="Ig-like" evidence="26">
    <location>
        <begin position="608"/>
        <end position="697"/>
    </location>
</feature>
<dbReference type="PROSITE" id="PS00108">
    <property type="entry name" value="PROTEIN_KINASE_ST"/>
    <property type="match status" value="1"/>
</dbReference>
<dbReference type="InterPro" id="IPR013783">
    <property type="entry name" value="Ig-like_fold"/>
</dbReference>
<dbReference type="GO" id="GO:0005524">
    <property type="term" value="F:ATP binding"/>
    <property type="evidence" value="ECO:0007669"/>
    <property type="project" value="UniProtKB-UniRule"/>
</dbReference>
<feature type="domain" description="Fibronectin type-III" evidence="27">
    <location>
        <begin position="2529"/>
        <end position="2624"/>
    </location>
</feature>
<evidence type="ECO:0000256" key="17">
    <source>
        <dbReference type="ARBA" id="ARBA00022860"/>
    </source>
</evidence>
<keyword evidence="16" id="KW-0460">Magnesium</keyword>
<evidence type="ECO:0000256" key="9">
    <source>
        <dbReference type="ARBA" id="ARBA00022679"/>
    </source>
</evidence>
<feature type="domain" description="Ig-like" evidence="26">
    <location>
        <begin position="4847"/>
        <end position="4958"/>
    </location>
</feature>
<accession>A0A4S2LC38</accession>
<dbReference type="SUPFAM" id="SSF49265">
    <property type="entry name" value="Fibronectin type III"/>
    <property type="match status" value="17"/>
</dbReference>
<feature type="domain" description="Fibronectin type-III" evidence="27">
    <location>
        <begin position="3633"/>
        <end position="3727"/>
    </location>
</feature>
<feature type="region of interest" description="Disordered" evidence="24">
    <location>
        <begin position="1924"/>
        <end position="1946"/>
    </location>
</feature>
<protein>
    <recommendedName>
        <fullName evidence="4">non-specific serine/threonine protein kinase</fullName>
        <ecNumber evidence="4">2.7.11.1</ecNumber>
    </recommendedName>
</protein>
<evidence type="ECO:0000256" key="6">
    <source>
        <dbReference type="ARBA" id="ARBA00022490"/>
    </source>
</evidence>
<dbReference type="Pfam" id="PF00069">
    <property type="entry name" value="Pkinase"/>
    <property type="match status" value="1"/>
</dbReference>
<evidence type="ECO:0000256" key="13">
    <source>
        <dbReference type="ARBA" id="ARBA00022777"/>
    </source>
</evidence>
<feature type="domain" description="Fibronectin type-III" evidence="27">
    <location>
        <begin position="409"/>
        <end position="502"/>
    </location>
</feature>
<feature type="domain" description="Fibronectin type-III" evidence="27">
    <location>
        <begin position="804"/>
        <end position="898"/>
    </location>
</feature>
<feature type="domain" description="Fibronectin type-III" evidence="27">
    <location>
        <begin position="999"/>
        <end position="1092"/>
    </location>
</feature>
<keyword evidence="8" id="KW-0597">Phosphoprotein</keyword>
<dbReference type="EMBL" id="QBLH01000060">
    <property type="protein sequence ID" value="TGZ58099.1"/>
    <property type="molecule type" value="Genomic_DNA"/>
</dbReference>
<dbReference type="InterPro" id="IPR017441">
    <property type="entry name" value="Protein_kinase_ATP_BS"/>
</dbReference>
<dbReference type="InterPro" id="IPR003598">
    <property type="entry name" value="Ig_sub2"/>
</dbReference>
<dbReference type="FunFam" id="2.60.40.10:FF:000031">
    <property type="entry name" value="Myosin-binding protein C, slow type"/>
    <property type="match status" value="1"/>
</dbReference>
<comment type="catalytic activity">
    <reaction evidence="21">
        <text>L-threonyl-[protein] + ATP = O-phospho-L-threonyl-[protein] + ADP + H(+)</text>
        <dbReference type="Rhea" id="RHEA:46608"/>
        <dbReference type="Rhea" id="RHEA-COMP:11060"/>
        <dbReference type="Rhea" id="RHEA-COMP:11605"/>
        <dbReference type="ChEBI" id="CHEBI:15378"/>
        <dbReference type="ChEBI" id="CHEBI:30013"/>
        <dbReference type="ChEBI" id="CHEBI:30616"/>
        <dbReference type="ChEBI" id="CHEBI:61977"/>
        <dbReference type="ChEBI" id="CHEBI:456216"/>
        <dbReference type="EC" id="2.7.11.1"/>
    </reaction>
</comment>
<evidence type="ECO:0000256" key="22">
    <source>
        <dbReference type="ARBA" id="ARBA00048679"/>
    </source>
</evidence>
<feature type="domain" description="Ig-like" evidence="26">
    <location>
        <begin position="902"/>
        <end position="989"/>
    </location>
</feature>
<evidence type="ECO:0000256" key="24">
    <source>
        <dbReference type="SAM" id="MobiDB-lite"/>
    </source>
</evidence>
<dbReference type="STRING" id="300112.A0A4S2LC38"/>
<dbReference type="FunFam" id="2.60.40.10:FF:000160">
    <property type="entry name" value="Titin a"/>
    <property type="match status" value="1"/>
</dbReference>
<dbReference type="Gene3D" id="2.60.40.10">
    <property type="entry name" value="Immunoglobulins"/>
    <property type="match status" value="50"/>
</dbReference>
<evidence type="ECO:0000256" key="18">
    <source>
        <dbReference type="ARBA" id="ARBA00023157"/>
    </source>
</evidence>
<feature type="compositionally biased region" description="Basic and acidic residues" evidence="24">
    <location>
        <begin position="3729"/>
        <end position="3741"/>
    </location>
</feature>
<evidence type="ECO:0000256" key="15">
    <source>
        <dbReference type="ARBA" id="ARBA00022840"/>
    </source>
</evidence>
<evidence type="ECO:0000259" key="27">
    <source>
        <dbReference type="PROSITE" id="PS50853"/>
    </source>
</evidence>
<dbReference type="GO" id="GO:0050793">
    <property type="term" value="P:regulation of developmental process"/>
    <property type="evidence" value="ECO:0007669"/>
    <property type="project" value="UniProtKB-ARBA"/>
</dbReference>
<dbReference type="FunFam" id="2.60.40.10:FF:000127">
    <property type="entry name" value="titin isoform X1"/>
    <property type="match status" value="3"/>
</dbReference>
<dbReference type="GO" id="GO:0030154">
    <property type="term" value="P:cell differentiation"/>
    <property type="evidence" value="ECO:0007669"/>
    <property type="project" value="UniProtKB-ARBA"/>
</dbReference>
<feature type="domain" description="Fibronectin type-III" evidence="27">
    <location>
        <begin position="1293"/>
        <end position="1386"/>
    </location>
</feature>
<feature type="domain" description="Ig-like" evidence="26">
    <location>
        <begin position="1196"/>
        <end position="1285"/>
    </location>
</feature>
<dbReference type="SMART" id="SM00409">
    <property type="entry name" value="IG"/>
    <property type="match status" value="19"/>
</dbReference>
<feature type="domain" description="Ig-like" evidence="26">
    <location>
        <begin position="4433"/>
        <end position="4526"/>
    </location>
</feature>
<keyword evidence="7" id="KW-0723">Serine/threonine-protein kinase</keyword>
<dbReference type="FunFam" id="2.60.40.10:FF:000006">
    <property type="entry name" value="Uncharacterized protein, isoform F"/>
    <property type="match status" value="2"/>
</dbReference>
<evidence type="ECO:0000256" key="1">
    <source>
        <dbReference type="ARBA" id="ARBA00001946"/>
    </source>
</evidence>
<dbReference type="InterPro" id="IPR000719">
    <property type="entry name" value="Prot_kinase_dom"/>
</dbReference>
<keyword evidence="6" id="KW-0963">Cytoplasm</keyword>
<feature type="domain" description="Fibronectin type-III" evidence="27">
    <location>
        <begin position="1392"/>
        <end position="1487"/>
    </location>
</feature>
<dbReference type="FunFam" id="2.60.40.10:FF:000034">
    <property type="entry name" value="Titin isoform A"/>
    <property type="match status" value="1"/>
</dbReference>
<evidence type="ECO:0000256" key="4">
    <source>
        <dbReference type="ARBA" id="ARBA00012513"/>
    </source>
</evidence>
<keyword evidence="20" id="KW-0393">Immunoglobulin domain</keyword>
<dbReference type="GO" id="GO:0009653">
    <property type="term" value="P:anatomical structure morphogenesis"/>
    <property type="evidence" value="ECO:0007669"/>
    <property type="project" value="UniProtKB-ARBA"/>
</dbReference>
<feature type="domain" description="Fibronectin type-III" evidence="27">
    <location>
        <begin position="1940"/>
        <end position="2034"/>
    </location>
</feature>
<feature type="domain" description="Fibronectin type-III" evidence="27">
    <location>
        <begin position="2235"/>
        <end position="2329"/>
    </location>
</feature>
<feature type="domain" description="Fibronectin type-III" evidence="27">
    <location>
        <begin position="4138"/>
        <end position="4233"/>
    </location>
</feature>
<keyword evidence="29" id="KW-1185">Reference proteome</keyword>
<keyword evidence="9" id="KW-0808">Transferase</keyword>
<feature type="domain" description="Fibronectin type-III" evidence="27">
    <location>
        <begin position="2724"/>
        <end position="2821"/>
    </location>
</feature>
<feature type="domain" description="Fibronectin type-III" evidence="27">
    <location>
        <begin position="1685"/>
        <end position="1779"/>
    </location>
</feature>
<evidence type="ECO:0000259" key="25">
    <source>
        <dbReference type="PROSITE" id="PS50011"/>
    </source>
</evidence>
<dbReference type="SMART" id="SM00220">
    <property type="entry name" value="S_TKc"/>
    <property type="match status" value="1"/>
</dbReference>
<dbReference type="PRINTS" id="PR00014">
    <property type="entry name" value="FNTYPEIII"/>
</dbReference>
<evidence type="ECO:0000256" key="19">
    <source>
        <dbReference type="ARBA" id="ARBA00023179"/>
    </source>
</evidence>
<feature type="domain" description="Fibronectin type-III" evidence="27">
    <location>
        <begin position="3533"/>
        <end position="3627"/>
    </location>
</feature>
<dbReference type="SUPFAM" id="SSF48726">
    <property type="entry name" value="Immunoglobulin"/>
    <property type="match status" value="17"/>
</dbReference>
<comment type="catalytic activity">
    <reaction evidence="22">
        <text>L-seryl-[protein] + ATP = O-phospho-L-seryl-[protein] + ADP + H(+)</text>
        <dbReference type="Rhea" id="RHEA:17989"/>
        <dbReference type="Rhea" id="RHEA-COMP:9863"/>
        <dbReference type="Rhea" id="RHEA-COMP:11604"/>
        <dbReference type="ChEBI" id="CHEBI:15378"/>
        <dbReference type="ChEBI" id="CHEBI:29999"/>
        <dbReference type="ChEBI" id="CHEBI:30616"/>
        <dbReference type="ChEBI" id="CHEBI:83421"/>
        <dbReference type="ChEBI" id="CHEBI:456216"/>
        <dbReference type="EC" id="2.7.11.1"/>
    </reaction>
</comment>
<dbReference type="PROSITE" id="PS00107">
    <property type="entry name" value="PROTEIN_KINASE_ATP"/>
    <property type="match status" value="1"/>
</dbReference>
<dbReference type="FunFam" id="2.60.40.10:FF:000553">
    <property type="entry name" value="Uncharacterized protein, isoform J"/>
    <property type="match status" value="1"/>
</dbReference>
<evidence type="ECO:0000256" key="23">
    <source>
        <dbReference type="PROSITE-ProRule" id="PRU10141"/>
    </source>
</evidence>
<proteinExistence type="inferred from homology"/>
<comment type="subcellular location">
    <subcellularLocation>
        <location evidence="2">Cytoplasm</location>
    </subcellularLocation>
</comment>
<evidence type="ECO:0000256" key="7">
    <source>
        <dbReference type="ARBA" id="ARBA00022527"/>
    </source>
</evidence>
<dbReference type="GO" id="GO:0051239">
    <property type="term" value="P:regulation of multicellular organismal process"/>
    <property type="evidence" value="ECO:0007669"/>
    <property type="project" value="UniProtKB-ARBA"/>
</dbReference>
<dbReference type="FunFam" id="3.30.200.20:FF:000249">
    <property type="entry name" value="twitchin isoform X2"/>
    <property type="match status" value="1"/>
</dbReference>
<dbReference type="Proteomes" id="UP000310200">
    <property type="component" value="Unassembled WGS sequence"/>
</dbReference>
<evidence type="ECO:0000256" key="20">
    <source>
        <dbReference type="ARBA" id="ARBA00023319"/>
    </source>
</evidence>
<feature type="domain" description="Fibronectin type-III" evidence="27">
    <location>
        <begin position="1586"/>
        <end position="1679"/>
    </location>
</feature>
<feature type="region of interest" description="Disordered" evidence="24">
    <location>
        <begin position="3709"/>
        <end position="3741"/>
    </location>
</feature>
<dbReference type="GO" id="GO:0005516">
    <property type="term" value="F:calmodulin binding"/>
    <property type="evidence" value="ECO:0007669"/>
    <property type="project" value="UniProtKB-KW"/>
</dbReference>
<dbReference type="SUPFAM" id="SSF56112">
    <property type="entry name" value="Protein kinase-like (PK-like)"/>
    <property type="match status" value="1"/>
</dbReference>
<feature type="domain" description="Fibronectin type-III" evidence="27">
    <location>
        <begin position="4531"/>
        <end position="4624"/>
    </location>
</feature>
<dbReference type="InterPro" id="IPR008271">
    <property type="entry name" value="Ser/Thr_kinase_AS"/>
</dbReference>
<feature type="domain" description="Ig-like" evidence="26">
    <location>
        <begin position="2333"/>
        <end position="2422"/>
    </location>
</feature>
<dbReference type="PROSITE" id="PS50011">
    <property type="entry name" value="PROTEIN_KINASE_DOM"/>
    <property type="match status" value="1"/>
</dbReference>
<evidence type="ECO:0000256" key="2">
    <source>
        <dbReference type="ARBA" id="ARBA00004496"/>
    </source>
</evidence>
<gene>
    <name evidence="28" type="ORF">DBV15_08720</name>
</gene>
<dbReference type="InterPro" id="IPR011009">
    <property type="entry name" value="Kinase-like_dom_sf"/>
</dbReference>
<feature type="domain" description="Ig-like" evidence="26">
    <location>
        <begin position="15"/>
        <end position="104"/>
    </location>
</feature>
<keyword evidence="19" id="KW-0514">Muscle protein</keyword>
<feature type="domain" description="Fibronectin type-III" evidence="27">
    <location>
        <begin position="112"/>
        <end position="207"/>
    </location>
</feature>
<dbReference type="Gene3D" id="1.10.510.10">
    <property type="entry name" value="Transferase(Phosphotransferase) domain 1"/>
    <property type="match status" value="1"/>
</dbReference>
<feature type="domain" description="Fibronectin type-III" evidence="27">
    <location>
        <begin position="3848"/>
        <end position="3943"/>
    </location>
</feature>
<feature type="region of interest" description="Disordered" evidence="24">
    <location>
        <begin position="779"/>
        <end position="811"/>
    </location>
</feature>
<keyword evidence="15 23" id="KW-0067">ATP-binding</keyword>
<feature type="domain" description="Ig-like" evidence="26">
    <location>
        <begin position="3332"/>
        <end position="3432"/>
    </location>
</feature>
<feature type="domain" description="Fibronectin type-III" evidence="27">
    <location>
        <begin position="1098"/>
        <end position="1192"/>
    </location>
</feature>
<keyword evidence="17" id="KW-0112">Calmodulin-binding</keyword>
<keyword evidence="13" id="KW-0418">Kinase</keyword>
<feature type="domain" description="Fibronectin type-III" evidence="27">
    <location>
        <begin position="213"/>
        <end position="307"/>
    </location>
</feature>
<feature type="domain" description="Fibronectin type-III" evidence="27">
    <location>
        <begin position="2969"/>
        <end position="3065"/>
    </location>
</feature>
<evidence type="ECO:0000256" key="3">
    <source>
        <dbReference type="ARBA" id="ARBA00006692"/>
    </source>
</evidence>
<keyword evidence="18" id="KW-1015">Disulfide bond</keyword>
<evidence type="ECO:0000256" key="16">
    <source>
        <dbReference type="ARBA" id="ARBA00022842"/>
    </source>
</evidence>
<feature type="domain" description="Fibronectin type-III" evidence="27">
    <location>
        <begin position="2827"/>
        <end position="2924"/>
    </location>
</feature>
<feature type="domain" description="Fibronectin type-III" evidence="27">
    <location>
        <begin position="3733"/>
        <end position="3842"/>
    </location>
</feature>
<dbReference type="PANTHER" id="PTHR14340:SF9">
    <property type="entry name" value="FIBRONECTIN TYPE-III DOMAIN-CONTAINING PROTEIN"/>
    <property type="match status" value="1"/>
</dbReference>